<dbReference type="EMBL" id="UAPQ01000006">
    <property type="protein sequence ID" value="SPT53235.1"/>
    <property type="molecule type" value="Genomic_DNA"/>
</dbReference>
<dbReference type="RefSeq" id="WP_111836193.1">
    <property type="nucleotide sequence ID" value="NZ_UAPQ01000006.1"/>
</dbReference>
<accession>A0ABY1VMC1</accession>
<evidence type="ECO:0000256" key="1">
    <source>
        <dbReference type="SAM" id="MobiDB-lite"/>
    </source>
</evidence>
<organism evidence="3 4">
    <name type="scientific">Actinomyces bovis</name>
    <dbReference type="NCBI Taxonomy" id="1658"/>
    <lineage>
        <taxon>Bacteria</taxon>
        <taxon>Bacillati</taxon>
        <taxon>Actinomycetota</taxon>
        <taxon>Actinomycetes</taxon>
        <taxon>Actinomycetales</taxon>
        <taxon>Actinomycetaceae</taxon>
        <taxon>Actinomyces</taxon>
    </lineage>
</organism>
<evidence type="ECO:0008006" key="5">
    <source>
        <dbReference type="Google" id="ProtNLM"/>
    </source>
</evidence>
<dbReference type="PROSITE" id="PS51257">
    <property type="entry name" value="PROKAR_LIPOPROTEIN"/>
    <property type="match status" value="1"/>
</dbReference>
<evidence type="ECO:0000256" key="2">
    <source>
        <dbReference type="SAM" id="SignalP"/>
    </source>
</evidence>
<feature type="region of interest" description="Disordered" evidence="1">
    <location>
        <begin position="25"/>
        <end position="77"/>
    </location>
</feature>
<proteinExistence type="predicted"/>
<comment type="caution">
    <text evidence="3">The sequence shown here is derived from an EMBL/GenBank/DDBJ whole genome shotgun (WGS) entry which is preliminary data.</text>
</comment>
<reference evidence="3 4" key="1">
    <citation type="submission" date="2018-06" db="EMBL/GenBank/DDBJ databases">
        <authorList>
            <consortium name="Pathogen Informatics"/>
            <person name="Doyle S."/>
        </authorList>
    </citation>
    <scope>NUCLEOTIDE SEQUENCE [LARGE SCALE GENOMIC DNA]</scope>
    <source>
        <strain evidence="3 4">NCTC11535</strain>
    </source>
</reference>
<gene>
    <name evidence="3" type="ORF">NCTC11535_00895</name>
</gene>
<name>A0ABY1VMC1_9ACTO</name>
<dbReference type="Proteomes" id="UP000250006">
    <property type="component" value="Unassembled WGS sequence"/>
</dbReference>
<feature type="compositionally biased region" description="Basic and acidic residues" evidence="1">
    <location>
        <begin position="43"/>
        <end position="77"/>
    </location>
</feature>
<feature type="chain" id="PRO_5045227601" description="Pentapeptide MXKDX repeat protein" evidence="2">
    <location>
        <begin position="23"/>
        <end position="77"/>
    </location>
</feature>
<evidence type="ECO:0000313" key="3">
    <source>
        <dbReference type="EMBL" id="SPT53235.1"/>
    </source>
</evidence>
<sequence>MRRLTTTIAISALAAASAFGLAACGSEKKPAEKPSVSQTNKMSDGKDKKSDGKDKMSDGKDKKSDGKDKMSDGKDKK</sequence>
<keyword evidence="2" id="KW-0732">Signal</keyword>
<protein>
    <recommendedName>
        <fullName evidence="5">Pentapeptide MXKDX repeat protein</fullName>
    </recommendedName>
</protein>
<evidence type="ECO:0000313" key="4">
    <source>
        <dbReference type="Proteomes" id="UP000250006"/>
    </source>
</evidence>
<feature type="signal peptide" evidence="2">
    <location>
        <begin position="1"/>
        <end position="22"/>
    </location>
</feature>
<keyword evidence="4" id="KW-1185">Reference proteome</keyword>